<dbReference type="Proteomes" id="UP000626109">
    <property type="component" value="Unassembled WGS sequence"/>
</dbReference>
<feature type="compositionally biased region" description="Low complexity" evidence="1">
    <location>
        <begin position="1026"/>
        <end position="1047"/>
    </location>
</feature>
<sequence>MASLPSSVRRLTREVDAVLRSLSRKSGRFWATPGTEGARGADELAAVLEDTIATHLPGVGAAATHLVLLASLLGRPLGSCGAFGSSNSVLLPASAYAFLVDKFGFGQLCVSAFQGLSSLGLDTSGRLEETALALAPALVGRLVASDSSEAHFCNLAVALFGLSRGPAAGAVAAALQKAASGLDLKLALSLLREAIDASAQLAEKALPSSPESSSALLGFALCAASLGEAATASSAAAILSGPCRRLSAALSTQSGAAWAQAWAQVLELVDSSGGASMPPPVAPLEIVPWSLSEADREFLCSPQDSWPEELVSLWPAASSVPAAPAARVPASEVANGADSGGGPLRVDLYAAAKKAQDAVIAALPPQRRVEEAPELCAALVCQDAPGWRRAFASQMPTDRPLIDALWAQLCLAPEPAVAAGFWPWSLAELAVPSLGGVSSQSPRSINFAASLALRVGRTLRADLTALRAALDLGAALAAGDGTSKSSSKHLPHAAPALRLSELGRAPVAALVLSLAEFASQEAAAEEAIECWLKLSSEAASLLLSLTDLLPEAATVAAALGAQVARIRLGSSSLEGYAGLLFAALLPQSRSPHPDHPVVLMLRACLWPEASAERMAALKQMGRLSVQPLHILSRALREWPTKRLTELVLGVLPSVLPELLVPTPQGLVLGKHLDCSSDACGSGSQPLVDYCVRSCVLRSLHCLLCCAAAHASASPSEAAVSLRSACDVTRNAAAQIGGGQSGGKASEAEGALLRLICELYGAFLQALLAAVPAFARALAGGASAPPALSAAALLLKSLHRLRSLQSTAETCSAAGNGAVAALNIGIQSSLDWIVFNVRRNLVISALGETEKAQTQHLEVREALQRYTPSVRDGSLCSSEDGPFCTFLGILVSPPLAADGVVFSGHSDKADMLEAWIKPPGVSCGLHWSTSCHSCPQGHGADWCHGDCLWLNDQCVAAPTKDLVRTPPGVSCGSHRATVCLECPQGHGQTWCNGECSWNATYLHCEPKKAPLKAGVQQTVSSLEAKQNQNDNSISNNNNNTNSSSSSSNTGNHRISCGNHRSDSCQECTQGNGPKWCHGDCAWHAGECKDKQALPDTLVSCGQHFADNCSSCPEKHGAPWCGGDCVWNAGECIEKKDFQQDLVSCGLHNAENCSSCPQGHGETWCNGDCMWFESSCTQKAKQAP</sequence>
<gene>
    <name evidence="2" type="ORF">PGLA2088_LOCUS31260</name>
</gene>
<dbReference type="AlphaFoldDB" id="A0A813K868"/>
<organism evidence="2 3">
    <name type="scientific">Polarella glacialis</name>
    <name type="common">Dinoflagellate</name>
    <dbReference type="NCBI Taxonomy" id="89957"/>
    <lineage>
        <taxon>Eukaryota</taxon>
        <taxon>Sar</taxon>
        <taxon>Alveolata</taxon>
        <taxon>Dinophyceae</taxon>
        <taxon>Suessiales</taxon>
        <taxon>Suessiaceae</taxon>
        <taxon>Polarella</taxon>
    </lineage>
</organism>
<accession>A0A813K868</accession>
<protein>
    <submittedName>
        <fullName evidence="2">Uncharacterized protein</fullName>
    </submittedName>
</protein>
<reference evidence="2" key="1">
    <citation type="submission" date="2021-02" db="EMBL/GenBank/DDBJ databases">
        <authorList>
            <person name="Dougan E. K."/>
            <person name="Rhodes N."/>
            <person name="Thang M."/>
            <person name="Chan C."/>
        </authorList>
    </citation>
    <scope>NUCLEOTIDE SEQUENCE</scope>
</reference>
<proteinExistence type="predicted"/>
<name>A0A813K868_POLGL</name>
<comment type="caution">
    <text evidence="2">The sequence shown here is derived from an EMBL/GenBank/DDBJ whole genome shotgun (WGS) entry which is preliminary data.</text>
</comment>
<evidence type="ECO:0000256" key="1">
    <source>
        <dbReference type="SAM" id="MobiDB-lite"/>
    </source>
</evidence>
<feature type="region of interest" description="Disordered" evidence="1">
    <location>
        <begin position="1024"/>
        <end position="1048"/>
    </location>
</feature>
<evidence type="ECO:0000313" key="3">
    <source>
        <dbReference type="Proteomes" id="UP000626109"/>
    </source>
</evidence>
<dbReference type="EMBL" id="CAJNNW010029269">
    <property type="protein sequence ID" value="CAE8699655.1"/>
    <property type="molecule type" value="Genomic_DNA"/>
</dbReference>
<evidence type="ECO:0000313" key="2">
    <source>
        <dbReference type="EMBL" id="CAE8699655.1"/>
    </source>
</evidence>